<sequence>MSGKTEGRGNNGGSVPDRMRSRGGEGAIVTAGREAALEQTGARGRNHRRFQFDGSSILVVVFKTKRVGAMGRCDRWSMMDPHSERGQREKRDDGPMYRQKKCQDENERQRQAREAQEKEGERVADERRGEERGESEQAWQVVTLVRRSVVTRDCRGRKGTLGVEDRRAVVVMEEDGKMEGAASSKQQAGS</sequence>
<reference evidence="2" key="1">
    <citation type="submission" date="2021-12" db="EMBL/GenBank/DDBJ databases">
        <title>Convergent genome expansion in fungi linked to evolution of root-endophyte symbiosis.</title>
        <authorList>
            <consortium name="DOE Joint Genome Institute"/>
            <person name="Ke Y.-H."/>
            <person name="Bonito G."/>
            <person name="Liao H.-L."/>
            <person name="Looney B."/>
            <person name="Rojas-Flechas A."/>
            <person name="Nash J."/>
            <person name="Hameed K."/>
            <person name="Schadt C."/>
            <person name="Martin F."/>
            <person name="Crous P.W."/>
            <person name="Miettinen O."/>
            <person name="Magnuson J.K."/>
            <person name="Labbe J."/>
            <person name="Jacobson D."/>
            <person name="Doktycz M.J."/>
            <person name="Veneault-Fourrey C."/>
            <person name="Kuo A."/>
            <person name="Mondo S."/>
            <person name="Calhoun S."/>
            <person name="Riley R."/>
            <person name="Ohm R."/>
            <person name="LaButti K."/>
            <person name="Andreopoulos B."/>
            <person name="Pangilinan J."/>
            <person name="Nolan M."/>
            <person name="Tritt A."/>
            <person name="Clum A."/>
            <person name="Lipzen A."/>
            <person name="Daum C."/>
            <person name="Barry K."/>
            <person name="Grigoriev I.V."/>
            <person name="Vilgalys R."/>
        </authorList>
    </citation>
    <scope>NUCLEOTIDE SEQUENCE</scope>
    <source>
        <strain evidence="2">PMI_201</strain>
    </source>
</reference>
<dbReference type="EMBL" id="JAJTJA010000001">
    <property type="protein sequence ID" value="KAH8705602.1"/>
    <property type="molecule type" value="Genomic_DNA"/>
</dbReference>
<feature type="compositionally biased region" description="Basic and acidic residues" evidence="1">
    <location>
        <begin position="73"/>
        <end position="135"/>
    </location>
</feature>
<feature type="region of interest" description="Disordered" evidence="1">
    <location>
        <begin position="1"/>
        <end position="31"/>
    </location>
</feature>
<dbReference type="AlphaFoldDB" id="A0AAD4L133"/>
<accession>A0AAD4L133</accession>
<protein>
    <submittedName>
        <fullName evidence="2">Uncharacterized protein</fullName>
    </submittedName>
</protein>
<gene>
    <name evidence="2" type="ORF">BGW36DRAFT_422152</name>
</gene>
<organism evidence="2 3">
    <name type="scientific">Talaromyces proteolyticus</name>
    <dbReference type="NCBI Taxonomy" id="1131652"/>
    <lineage>
        <taxon>Eukaryota</taxon>
        <taxon>Fungi</taxon>
        <taxon>Dikarya</taxon>
        <taxon>Ascomycota</taxon>
        <taxon>Pezizomycotina</taxon>
        <taxon>Eurotiomycetes</taxon>
        <taxon>Eurotiomycetidae</taxon>
        <taxon>Eurotiales</taxon>
        <taxon>Trichocomaceae</taxon>
        <taxon>Talaromyces</taxon>
        <taxon>Talaromyces sect. Bacilispori</taxon>
    </lineage>
</organism>
<dbReference type="GeneID" id="70249950"/>
<keyword evidence="3" id="KW-1185">Reference proteome</keyword>
<evidence type="ECO:0000256" key="1">
    <source>
        <dbReference type="SAM" id="MobiDB-lite"/>
    </source>
</evidence>
<dbReference type="RefSeq" id="XP_046078223.1">
    <property type="nucleotide sequence ID" value="XM_046219663.1"/>
</dbReference>
<comment type="caution">
    <text evidence="2">The sequence shown here is derived from an EMBL/GenBank/DDBJ whole genome shotgun (WGS) entry which is preliminary data.</text>
</comment>
<feature type="region of interest" description="Disordered" evidence="1">
    <location>
        <begin position="73"/>
        <end position="137"/>
    </location>
</feature>
<proteinExistence type="predicted"/>
<name>A0AAD4L133_9EURO</name>
<evidence type="ECO:0000313" key="3">
    <source>
        <dbReference type="Proteomes" id="UP001201262"/>
    </source>
</evidence>
<dbReference type="Proteomes" id="UP001201262">
    <property type="component" value="Unassembled WGS sequence"/>
</dbReference>
<evidence type="ECO:0000313" key="2">
    <source>
        <dbReference type="EMBL" id="KAH8705602.1"/>
    </source>
</evidence>